<dbReference type="InterPro" id="IPR002060">
    <property type="entry name" value="Squ/phyt_synthse"/>
</dbReference>
<dbReference type="EC" id="2.5.1.21" evidence="1"/>
<gene>
    <name evidence="1" type="ORF">J2Z37_001736</name>
</gene>
<dbReference type="PANTHER" id="PTHR11626:SF2">
    <property type="entry name" value="SQUALENE SYNTHASE"/>
    <property type="match status" value="1"/>
</dbReference>
<accession>A0ABS4GPF2</accession>
<dbReference type="GO" id="GO:0051996">
    <property type="term" value="F:squalene synthase [NAD(P)H] activity"/>
    <property type="evidence" value="ECO:0007669"/>
    <property type="project" value="UniProtKB-EC"/>
</dbReference>
<dbReference type="Pfam" id="PF00494">
    <property type="entry name" value="SQS_PSY"/>
    <property type="match status" value="1"/>
</dbReference>
<reference evidence="1 2" key="1">
    <citation type="submission" date="2021-03" db="EMBL/GenBank/DDBJ databases">
        <title>Genomic Encyclopedia of Type Strains, Phase IV (KMG-IV): sequencing the most valuable type-strain genomes for metagenomic binning, comparative biology and taxonomic classification.</title>
        <authorList>
            <person name="Goeker M."/>
        </authorList>
    </citation>
    <scope>NUCLEOTIDE SEQUENCE [LARGE SCALE GENOMIC DNA]</scope>
    <source>
        <strain evidence="1 2">DSM 24738</strain>
    </source>
</reference>
<proteinExistence type="predicted"/>
<dbReference type="InterPro" id="IPR008949">
    <property type="entry name" value="Isoprenoid_synthase_dom_sf"/>
</dbReference>
<dbReference type="SUPFAM" id="SSF48576">
    <property type="entry name" value="Terpenoid synthases"/>
    <property type="match status" value="1"/>
</dbReference>
<keyword evidence="2" id="KW-1185">Reference proteome</keyword>
<protein>
    <submittedName>
        <fullName evidence="1">Farnesyl-diphosphate farnesyltransferase</fullName>
        <ecNumber evidence="1">2.5.1.21</ecNumber>
    </submittedName>
</protein>
<dbReference type="RefSeq" id="WP_209809809.1">
    <property type="nucleotide sequence ID" value="NZ_JAGGKT010000003.1"/>
</dbReference>
<name>A0ABS4GPF2_9BACL</name>
<comment type="caution">
    <text evidence="1">The sequence shown here is derived from an EMBL/GenBank/DDBJ whole genome shotgun (WGS) entry which is preliminary data.</text>
</comment>
<dbReference type="InterPro" id="IPR044844">
    <property type="entry name" value="Trans_IPPS_euk-type"/>
</dbReference>
<keyword evidence="1" id="KW-0808">Transferase</keyword>
<dbReference type="Proteomes" id="UP001519343">
    <property type="component" value="Unassembled WGS sequence"/>
</dbReference>
<dbReference type="Gene3D" id="1.10.600.10">
    <property type="entry name" value="Farnesyl Diphosphate Synthase"/>
    <property type="match status" value="1"/>
</dbReference>
<organism evidence="1 2">
    <name type="scientific">Ammoniphilus resinae</name>
    <dbReference type="NCBI Taxonomy" id="861532"/>
    <lineage>
        <taxon>Bacteria</taxon>
        <taxon>Bacillati</taxon>
        <taxon>Bacillota</taxon>
        <taxon>Bacilli</taxon>
        <taxon>Bacillales</taxon>
        <taxon>Paenibacillaceae</taxon>
        <taxon>Aneurinibacillus group</taxon>
        <taxon>Ammoniphilus</taxon>
    </lineage>
</organism>
<evidence type="ECO:0000313" key="2">
    <source>
        <dbReference type="Proteomes" id="UP001519343"/>
    </source>
</evidence>
<sequence length="274" mass="30777">MSEQIDLQKKAMDMLLATSRTFFIPISILTPGLKEAVASAYLCMRAIDEIEDHPQLQSEAKIHLLRSMSQNLQKPFDETEWRKIAEPYQEKLPEVSLQIGDWIKLAPSAVTPTIMNATAAMSQGMANWVEKDWRIQTEADLDDYTYYVAGLVGVLLSNLWVWYDGTETDRELAVGFGRGLQAVNIIRNREEDLARGGVDYFPDGWEMNDMFLYARRNLALADAYCEQIQPGPILNFCKIPLALAHGTLKALESGASKLSRGEVMEIVGRVAESN</sequence>
<dbReference type="EMBL" id="JAGGKT010000003">
    <property type="protein sequence ID" value="MBP1931735.1"/>
    <property type="molecule type" value="Genomic_DNA"/>
</dbReference>
<dbReference type="PANTHER" id="PTHR11626">
    <property type="entry name" value="FARNESYL-DIPHOSPHATE FARNESYLTRANSFERASE"/>
    <property type="match status" value="1"/>
</dbReference>
<evidence type="ECO:0000313" key="1">
    <source>
        <dbReference type="EMBL" id="MBP1931735.1"/>
    </source>
</evidence>